<reference evidence="3" key="1">
    <citation type="journal article" date="2023" name="Front. Microbiol.">
        <title>Genomic-based phylogenetic and metabolic analyses of the genus Natronomonas, and description of Natronomonas aquatica sp. nov.</title>
        <authorList>
            <person name="Garcia-Roldan A."/>
            <person name="Duran-Viseras A."/>
            <person name="de la Haba R.R."/>
            <person name="Corral P."/>
            <person name="Sanchez-Porro C."/>
            <person name="Ventosa A."/>
        </authorList>
    </citation>
    <scope>NUCLEOTIDE SEQUENCE</scope>
    <source>
        <strain evidence="3">F2-12</strain>
    </source>
</reference>
<dbReference type="PANTHER" id="PTHR40072">
    <property type="entry name" value="MOLYBDOPTERIN-GUANINE DINUCLEOTIDE BIOSYNTHESIS ADAPTER PROTEIN-RELATED"/>
    <property type="match status" value="1"/>
</dbReference>
<dbReference type="EMBL" id="JAHLKM010000002">
    <property type="protein sequence ID" value="MCQ4332533.1"/>
    <property type="molecule type" value="Genomic_DNA"/>
</dbReference>
<evidence type="ECO:0000313" key="4">
    <source>
        <dbReference type="Proteomes" id="UP001139494"/>
    </source>
</evidence>
<feature type="compositionally biased region" description="Basic and acidic residues" evidence="1">
    <location>
        <begin position="1"/>
        <end position="18"/>
    </location>
</feature>
<sequence length="185" mass="19216">MTDRSATDTSEERGDPDRPTVVSIIGPSDAGKTSLVEALVSAFEDRRVATVKSIHHDIEPDTPGTDTHRHRTAGADTVVGITPAFTFEITRGGKGSDRTDTATELAALGATLDRLASRGFDIVLVEGFGAAPLPTIRVGEGDGTATGAGTDPDPNRIGTGDESIGTLRAAIEDTDPVEPGTLPRR</sequence>
<dbReference type="Gene3D" id="3.40.50.300">
    <property type="entry name" value="P-loop containing nucleotide triphosphate hydrolases"/>
    <property type="match status" value="1"/>
</dbReference>
<name>A0A9R1D5N7_9EURY</name>
<protein>
    <submittedName>
        <fullName evidence="3">Molybdopterin-guanine dinucleotide biosynthesis protein B</fullName>
    </submittedName>
</protein>
<feature type="domain" description="Molybdopterin-guanine dinucleotide biosynthesis protein B (MobB)" evidence="2">
    <location>
        <begin position="21"/>
        <end position="138"/>
    </location>
</feature>
<dbReference type="GO" id="GO:0005525">
    <property type="term" value="F:GTP binding"/>
    <property type="evidence" value="ECO:0007669"/>
    <property type="project" value="InterPro"/>
</dbReference>
<dbReference type="PANTHER" id="PTHR40072:SF1">
    <property type="entry name" value="MOLYBDOPTERIN-GUANINE DINUCLEOTIDE BIOSYNTHESIS ADAPTER PROTEIN"/>
    <property type="match status" value="1"/>
</dbReference>
<dbReference type="Pfam" id="PF03205">
    <property type="entry name" value="MobB"/>
    <property type="match status" value="1"/>
</dbReference>
<evidence type="ECO:0000256" key="1">
    <source>
        <dbReference type="SAM" id="MobiDB-lite"/>
    </source>
</evidence>
<dbReference type="AlphaFoldDB" id="A0A9R1D5N7"/>
<proteinExistence type="predicted"/>
<dbReference type="InterPro" id="IPR004435">
    <property type="entry name" value="MobB_dom"/>
</dbReference>
<organism evidence="3 4">
    <name type="scientific">Natronomonas aquatica</name>
    <dbReference type="NCBI Taxonomy" id="2841590"/>
    <lineage>
        <taxon>Archaea</taxon>
        <taxon>Methanobacteriati</taxon>
        <taxon>Methanobacteriota</taxon>
        <taxon>Stenosarchaea group</taxon>
        <taxon>Halobacteria</taxon>
        <taxon>Halobacteriales</taxon>
        <taxon>Natronomonadaceae</taxon>
        <taxon>Natronomonas</taxon>
    </lineage>
</organism>
<dbReference type="GO" id="GO:0006777">
    <property type="term" value="P:Mo-molybdopterin cofactor biosynthetic process"/>
    <property type="evidence" value="ECO:0007669"/>
    <property type="project" value="InterPro"/>
</dbReference>
<dbReference type="Proteomes" id="UP001139494">
    <property type="component" value="Unassembled WGS sequence"/>
</dbReference>
<evidence type="ECO:0000313" key="3">
    <source>
        <dbReference type="EMBL" id="MCQ4332533.1"/>
    </source>
</evidence>
<evidence type="ECO:0000259" key="2">
    <source>
        <dbReference type="Pfam" id="PF03205"/>
    </source>
</evidence>
<accession>A0A9R1D5N7</accession>
<feature type="region of interest" description="Disordered" evidence="1">
    <location>
        <begin position="1"/>
        <end position="28"/>
    </location>
</feature>
<keyword evidence="4" id="KW-1185">Reference proteome</keyword>
<dbReference type="InterPro" id="IPR052539">
    <property type="entry name" value="MGD_biosynthesis_adapter"/>
</dbReference>
<gene>
    <name evidence="3" type="primary">mobB</name>
    <name evidence="3" type="ORF">KM295_03325</name>
</gene>
<dbReference type="InterPro" id="IPR027417">
    <property type="entry name" value="P-loop_NTPase"/>
</dbReference>
<dbReference type="RefSeq" id="WP_256028460.1">
    <property type="nucleotide sequence ID" value="NZ_JAHLKM010000002.1"/>
</dbReference>
<dbReference type="NCBIfam" id="TIGR00176">
    <property type="entry name" value="mobB"/>
    <property type="match status" value="1"/>
</dbReference>
<comment type="caution">
    <text evidence="3">The sequence shown here is derived from an EMBL/GenBank/DDBJ whole genome shotgun (WGS) entry which is preliminary data.</text>
</comment>
<feature type="region of interest" description="Disordered" evidence="1">
    <location>
        <begin position="139"/>
        <end position="185"/>
    </location>
</feature>
<dbReference type="SUPFAM" id="SSF52540">
    <property type="entry name" value="P-loop containing nucleoside triphosphate hydrolases"/>
    <property type="match status" value="1"/>
</dbReference>